<evidence type="ECO:0000313" key="7">
    <source>
        <dbReference type="EMBL" id="MCC6071130.1"/>
    </source>
</evidence>
<dbReference type="EMBL" id="JAJHPV010000013">
    <property type="protein sequence ID" value="MCC6071130.1"/>
    <property type="molecule type" value="Genomic_DNA"/>
</dbReference>
<evidence type="ECO:0000259" key="5">
    <source>
        <dbReference type="PROSITE" id="PS50109"/>
    </source>
</evidence>
<dbReference type="CDD" id="cd17580">
    <property type="entry name" value="REC_2_DhkD-like"/>
    <property type="match status" value="1"/>
</dbReference>
<dbReference type="PANTHER" id="PTHR43547:SF2">
    <property type="entry name" value="HYBRID SIGNAL TRANSDUCTION HISTIDINE KINASE C"/>
    <property type="match status" value="1"/>
</dbReference>
<dbReference type="CDD" id="cd00082">
    <property type="entry name" value="HisKA"/>
    <property type="match status" value="1"/>
</dbReference>
<proteinExistence type="predicted"/>
<dbReference type="CDD" id="cd00075">
    <property type="entry name" value="HATPase"/>
    <property type="match status" value="1"/>
</dbReference>
<dbReference type="SUPFAM" id="SSF55874">
    <property type="entry name" value="ATPase domain of HSP90 chaperone/DNA topoisomerase II/histidine kinase"/>
    <property type="match status" value="1"/>
</dbReference>
<evidence type="ECO:0000313" key="8">
    <source>
        <dbReference type="Proteomes" id="UP001198701"/>
    </source>
</evidence>
<dbReference type="EC" id="2.7.13.3" evidence="2"/>
<dbReference type="Pfam" id="PF00072">
    <property type="entry name" value="Response_reg"/>
    <property type="match status" value="2"/>
</dbReference>
<feature type="modified residue" description="4-aspartylphosphate" evidence="4">
    <location>
        <position position="58"/>
    </location>
</feature>
<dbReference type="Pfam" id="PF02518">
    <property type="entry name" value="HATPase_c"/>
    <property type="match status" value="1"/>
</dbReference>
<comment type="catalytic activity">
    <reaction evidence="1">
        <text>ATP + protein L-histidine = ADP + protein N-phospho-L-histidine.</text>
        <dbReference type="EC" id="2.7.13.3"/>
    </reaction>
</comment>
<dbReference type="SUPFAM" id="SSF52172">
    <property type="entry name" value="CheY-like"/>
    <property type="match status" value="2"/>
</dbReference>
<feature type="domain" description="Response regulatory" evidence="6">
    <location>
        <begin position="9"/>
        <end position="126"/>
    </location>
</feature>
<protein>
    <recommendedName>
        <fullName evidence="2">histidine kinase</fullName>
        <ecNumber evidence="2">2.7.13.3</ecNumber>
    </recommendedName>
</protein>
<dbReference type="InterPro" id="IPR005467">
    <property type="entry name" value="His_kinase_dom"/>
</dbReference>
<dbReference type="InterPro" id="IPR011006">
    <property type="entry name" value="CheY-like_superfamily"/>
</dbReference>
<dbReference type="InterPro" id="IPR036890">
    <property type="entry name" value="HATPase_C_sf"/>
</dbReference>
<dbReference type="RefSeq" id="WP_229432056.1">
    <property type="nucleotide sequence ID" value="NZ_JAJHPV010000013.1"/>
</dbReference>
<dbReference type="InterPro" id="IPR001789">
    <property type="entry name" value="Sig_transdc_resp-reg_receiver"/>
</dbReference>
<evidence type="ECO:0000259" key="6">
    <source>
        <dbReference type="PROSITE" id="PS50110"/>
    </source>
</evidence>
<dbReference type="Gene3D" id="1.10.287.130">
    <property type="match status" value="1"/>
</dbReference>
<dbReference type="InterPro" id="IPR003594">
    <property type="entry name" value="HATPase_dom"/>
</dbReference>
<feature type="domain" description="Histidine kinase" evidence="5">
    <location>
        <begin position="148"/>
        <end position="367"/>
    </location>
</feature>
<dbReference type="PRINTS" id="PR00344">
    <property type="entry name" value="BCTRLSENSOR"/>
</dbReference>
<name>A0ABS8IRU5_9BURK</name>
<evidence type="ECO:0000256" key="2">
    <source>
        <dbReference type="ARBA" id="ARBA00012438"/>
    </source>
</evidence>
<evidence type="ECO:0000256" key="3">
    <source>
        <dbReference type="ARBA" id="ARBA00022553"/>
    </source>
</evidence>
<organism evidence="7 8">
    <name type="scientific">Massilia agrisoli</name>
    <dbReference type="NCBI Taxonomy" id="2892444"/>
    <lineage>
        <taxon>Bacteria</taxon>
        <taxon>Pseudomonadati</taxon>
        <taxon>Pseudomonadota</taxon>
        <taxon>Betaproteobacteria</taxon>
        <taxon>Burkholderiales</taxon>
        <taxon>Oxalobacteraceae</taxon>
        <taxon>Telluria group</taxon>
        <taxon>Massilia</taxon>
    </lineage>
</organism>
<dbReference type="SMART" id="SM00387">
    <property type="entry name" value="HATPase_c"/>
    <property type="match status" value="1"/>
</dbReference>
<evidence type="ECO:0000256" key="4">
    <source>
        <dbReference type="PROSITE-ProRule" id="PRU00169"/>
    </source>
</evidence>
<keyword evidence="3 4" id="KW-0597">Phosphoprotein</keyword>
<dbReference type="Gene3D" id="3.30.565.10">
    <property type="entry name" value="Histidine kinase-like ATPase, C-terminal domain"/>
    <property type="match status" value="1"/>
</dbReference>
<gene>
    <name evidence="7" type="ORF">LMJ30_09200</name>
</gene>
<reference evidence="7 8" key="1">
    <citation type="submission" date="2021-11" db="EMBL/GenBank/DDBJ databases">
        <authorList>
            <person name="Huq M.A."/>
        </authorList>
    </citation>
    <scope>NUCLEOTIDE SEQUENCE [LARGE SCALE GENOMIC DNA]</scope>
    <source>
        <strain evidence="7 8">MAHUQ-52</strain>
    </source>
</reference>
<keyword evidence="8" id="KW-1185">Reference proteome</keyword>
<dbReference type="PROSITE" id="PS50110">
    <property type="entry name" value="RESPONSE_REGULATORY"/>
    <property type="match status" value="2"/>
</dbReference>
<feature type="domain" description="Response regulatory" evidence="6">
    <location>
        <begin position="387"/>
        <end position="503"/>
    </location>
</feature>
<dbReference type="InterPro" id="IPR003661">
    <property type="entry name" value="HisK_dim/P_dom"/>
</dbReference>
<comment type="caution">
    <text evidence="7">The sequence shown here is derived from an EMBL/GenBank/DDBJ whole genome shotgun (WGS) entry which is preliminary data.</text>
</comment>
<feature type="modified residue" description="4-aspartylphosphate" evidence="4">
    <location>
        <position position="436"/>
    </location>
</feature>
<dbReference type="Gene3D" id="3.40.50.2300">
    <property type="match status" value="2"/>
</dbReference>
<dbReference type="Gene3D" id="6.10.250.690">
    <property type="match status" value="1"/>
</dbReference>
<dbReference type="PROSITE" id="PS50109">
    <property type="entry name" value="HIS_KIN"/>
    <property type="match status" value="1"/>
</dbReference>
<dbReference type="PANTHER" id="PTHR43547">
    <property type="entry name" value="TWO-COMPONENT HISTIDINE KINASE"/>
    <property type="match status" value="1"/>
</dbReference>
<dbReference type="SMART" id="SM00388">
    <property type="entry name" value="HisKA"/>
    <property type="match status" value="1"/>
</dbReference>
<dbReference type="Proteomes" id="UP001198701">
    <property type="component" value="Unassembled WGS sequence"/>
</dbReference>
<sequence>MLSNLLNSVILIVDDSDAARYARSRILIRAGFKVIEAATGNMALTMARENRPDLVLLDTKLPDINGMDVCRKLKSDLDTKAILVLQTSASYIGVADKIRALEGGADNYLFEPIEPEELVANVKALLRLAIVERELRDVDRRKDEFLATLAHELRNPLGPIRSSVELLCKLEPSVPEAQDRARKTIARHTDHLVRLVDDLLDVARISQGKITLHQERVELKSAVANARESVAGIIESRRHTLNVSLPENDVWIKGDHVRMCQIIGNLLHNAAKFTPPGGVVGLDLKVEDDEAVLRISDNGIGLEEANIDFIFGLFAQDGHARDRVQDGLGIGLSLVRSLVALHDGTVTATSPGLGKGSVFEVRLPAYPYDRSNDEKALDPRQGTAATRILVVDDNADAANTLAELLGIDGHDVITAYSGREALARAADFHPRFVFLDIGLPDMTGYEVAAQMRKLPGMDTAVLIALTGYGQARDRELAMDAGFDEHVVKPIDFAKVTSLNLHTR</sequence>
<dbReference type="InterPro" id="IPR004358">
    <property type="entry name" value="Sig_transdc_His_kin-like_C"/>
</dbReference>
<dbReference type="Pfam" id="PF00512">
    <property type="entry name" value="HisKA"/>
    <property type="match status" value="1"/>
</dbReference>
<dbReference type="SMART" id="SM00448">
    <property type="entry name" value="REC"/>
    <property type="match status" value="2"/>
</dbReference>
<accession>A0ABS8IRU5</accession>
<evidence type="ECO:0000256" key="1">
    <source>
        <dbReference type="ARBA" id="ARBA00000085"/>
    </source>
</evidence>